<dbReference type="PROSITE" id="PS51450">
    <property type="entry name" value="LRR"/>
    <property type="match status" value="1"/>
</dbReference>
<accession>A0A1D1XD93</accession>
<organism evidence="2">
    <name type="scientific">Anthurium amnicola</name>
    <dbReference type="NCBI Taxonomy" id="1678845"/>
    <lineage>
        <taxon>Eukaryota</taxon>
        <taxon>Viridiplantae</taxon>
        <taxon>Streptophyta</taxon>
        <taxon>Embryophyta</taxon>
        <taxon>Tracheophyta</taxon>
        <taxon>Spermatophyta</taxon>
        <taxon>Magnoliopsida</taxon>
        <taxon>Liliopsida</taxon>
        <taxon>Araceae</taxon>
        <taxon>Pothoideae</taxon>
        <taxon>Potheae</taxon>
        <taxon>Anthurium</taxon>
    </lineage>
</organism>
<feature type="non-terminal residue" evidence="2">
    <location>
        <position position="108"/>
    </location>
</feature>
<proteinExistence type="predicted"/>
<name>A0A1D1XD93_9ARAE</name>
<dbReference type="InterPro" id="IPR001611">
    <property type="entry name" value="Leu-rich_rpt"/>
</dbReference>
<sequence length="108" mass="11331">IRQIDIHDSVIVQEVGESSSSIPKRKKDPHPISGVNASKPYAKGSGGVEAAYNYISSLVPSSTSAQMTNLGLVVIPFLSAFSSLRVLNLSGNAIVKITSGALPRGLHM</sequence>
<dbReference type="AlphaFoldDB" id="A0A1D1XD93"/>
<reference evidence="2" key="1">
    <citation type="submission" date="2015-07" db="EMBL/GenBank/DDBJ databases">
        <title>Transcriptome Assembly of Anthurium amnicola.</title>
        <authorList>
            <person name="Suzuki J."/>
        </authorList>
    </citation>
    <scope>NUCLEOTIDE SEQUENCE</scope>
</reference>
<protein>
    <submittedName>
        <fullName evidence="2">Disease resistance protein At4g27190</fullName>
    </submittedName>
</protein>
<dbReference type="EMBL" id="GDJX01027549">
    <property type="protein sequence ID" value="JAT40387.1"/>
    <property type="molecule type" value="Transcribed_RNA"/>
</dbReference>
<evidence type="ECO:0000313" key="2">
    <source>
        <dbReference type="EMBL" id="JAT40387.1"/>
    </source>
</evidence>
<feature type="non-terminal residue" evidence="2">
    <location>
        <position position="1"/>
    </location>
</feature>
<dbReference type="SUPFAM" id="SSF52075">
    <property type="entry name" value="Outer arm dynein light chain 1"/>
    <property type="match status" value="1"/>
</dbReference>
<gene>
    <name evidence="2" type="primary">At4g27190_6</name>
    <name evidence="2" type="ORF">g.11966</name>
</gene>
<feature type="region of interest" description="Disordered" evidence="1">
    <location>
        <begin position="15"/>
        <end position="43"/>
    </location>
</feature>
<evidence type="ECO:0000256" key="1">
    <source>
        <dbReference type="SAM" id="MobiDB-lite"/>
    </source>
</evidence>